<dbReference type="EMBL" id="KF356199">
    <property type="protein sequence ID" value="AGR48718.1"/>
    <property type="molecule type" value="Genomic_DNA"/>
</dbReference>
<dbReference type="InterPro" id="IPR006935">
    <property type="entry name" value="Helicase/UvrB_N"/>
</dbReference>
<sequence length="483" mass="52895">MIIRVDGNWAYIPELLPGCHRHLCAVLDVEEARSIAGILPIEPLAIPAHYPLYYPDRRGGYRLLAGLLPLYMELLRRAGHTATLELLPQPTLLDPVIDARLRLDQQEAVASILRGYRGYVRAATGYGKSAVIATLMMYFEARRLIVVPTVRLLYQMAEDVQEWASLSPGLVGDGNDDISTMTIATVDTLYERIKRGDRRYIEWLSGIEIAVFDEAHTYMNASGITTALSLVNARYKIGMTATPTRTKMMEAIFGPLLGEYQETTLIESGVIMQPKFEFYPAPPGAVTRGSFGKPFTPWLYNQLYDSVIVNNRARNNLIARLACRLIEDGYGPVLILVRKVGTSSKKKNPASQALNVLTELEALGTSLPIIHGKSTNITDVLDQLSAGSISGAIASEGILSLGVSIRSIGSIIMAAGGKGGVDGVSMIQKVGRALRVKEGKRNPPIIDFVDPQGWFHSQSRARIRIATDTYGADNVTVFNLPPV</sequence>
<feature type="domain" description="Helicase ATP-binding" evidence="5">
    <location>
        <begin position="109"/>
        <end position="261"/>
    </location>
</feature>
<dbReference type="GO" id="GO:0016787">
    <property type="term" value="F:hydrolase activity"/>
    <property type="evidence" value="ECO:0007669"/>
    <property type="project" value="UniProtKB-KW"/>
</dbReference>
<dbReference type="Pfam" id="PF04851">
    <property type="entry name" value="ResIII"/>
    <property type="match status" value="1"/>
</dbReference>
<dbReference type="SUPFAM" id="SSF52540">
    <property type="entry name" value="P-loop containing nucleoside triphosphate hydrolases"/>
    <property type="match status" value="2"/>
</dbReference>
<dbReference type="GO" id="GO:0004386">
    <property type="term" value="F:helicase activity"/>
    <property type="evidence" value="ECO:0007669"/>
    <property type="project" value="UniProtKB-KW"/>
</dbReference>
<keyword evidence="4" id="KW-0067">ATP-binding</keyword>
<dbReference type="Gene3D" id="3.40.50.300">
    <property type="entry name" value="P-loop containing nucleotide triphosphate hydrolases"/>
    <property type="match status" value="2"/>
</dbReference>
<evidence type="ECO:0000313" key="7">
    <source>
        <dbReference type="Proteomes" id="UP000028567"/>
    </source>
</evidence>
<dbReference type="GeneID" id="26643331"/>
<dbReference type="Proteomes" id="UP000028567">
    <property type="component" value="Segment"/>
</dbReference>
<dbReference type="PANTHER" id="PTHR11274">
    <property type="entry name" value="RAD25/XP-B DNA REPAIR HELICASE"/>
    <property type="match status" value="1"/>
</dbReference>
<proteinExistence type="predicted"/>
<evidence type="ECO:0000256" key="3">
    <source>
        <dbReference type="ARBA" id="ARBA00022806"/>
    </source>
</evidence>
<dbReference type="GO" id="GO:0005524">
    <property type="term" value="F:ATP binding"/>
    <property type="evidence" value="ECO:0007669"/>
    <property type="project" value="UniProtKB-KW"/>
</dbReference>
<accession>A0A075BSR4</accession>
<organism evidence="6 7">
    <name type="scientific">Microcystis phage MaMV-DC</name>
    <dbReference type="NCBI Taxonomy" id="1357715"/>
    <lineage>
        <taxon>Viruses</taxon>
        <taxon>Duplodnaviria</taxon>
        <taxon>Heunggongvirae</taxon>
        <taxon>Uroviricota</taxon>
        <taxon>Caudoviricetes</taxon>
        <taxon>Fukuivirus</taxon>
        <taxon>Fukuivirus MVDC</taxon>
    </lineage>
</organism>
<evidence type="ECO:0000256" key="1">
    <source>
        <dbReference type="ARBA" id="ARBA00022741"/>
    </source>
</evidence>
<evidence type="ECO:0000259" key="5">
    <source>
        <dbReference type="PROSITE" id="PS51192"/>
    </source>
</evidence>
<dbReference type="InterPro" id="IPR050615">
    <property type="entry name" value="ATP-dep_DNA_Helicase"/>
</dbReference>
<protein>
    <submittedName>
        <fullName evidence="6">Putative DNA/RNA repair helicase</fullName>
    </submittedName>
</protein>
<name>A0A075BSR4_9CAUD</name>
<evidence type="ECO:0000313" key="6">
    <source>
        <dbReference type="EMBL" id="AGR48718.1"/>
    </source>
</evidence>
<dbReference type="KEGG" id="vg:26643331"/>
<dbReference type="InterPro" id="IPR027417">
    <property type="entry name" value="P-loop_NTPase"/>
</dbReference>
<keyword evidence="1" id="KW-0547">Nucleotide-binding</keyword>
<evidence type="ECO:0000256" key="4">
    <source>
        <dbReference type="ARBA" id="ARBA00022840"/>
    </source>
</evidence>
<dbReference type="RefSeq" id="YP_009217837.1">
    <property type="nucleotide sequence ID" value="NC_029002.1"/>
</dbReference>
<dbReference type="SMART" id="SM00487">
    <property type="entry name" value="DEXDc"/>
    <property type="match status" value="1"/>
</dbReference>
<gene>
    <name evidence="6" type="ORF">MaMVDC_153</name>
</gene>
<reference evidence="6 7" key="1">
    <citation type="submission" date="2013-07" db="EMBL/GenBank/DDBJ databases">
        <title>Sequencing and analysis of the complete genome of Microcystis aeruginosa phage MaMV-DC.</title>
        <authorList>
            <person name="Ou T."/>
            <person name="Li S.H."/>
            <person name="Zhang Q.Y."/>
        </authorList>
    </citation>
    <scope>NUCLEOTIDE SEQUENCE [LARGE SCALE GENOMIC DNA]</scope>
</reference>
<dbReference type="GO" id="GO:0003677">
    <property type="term" value="F:DNA binding"/>
    <property type="evidence" value="ECO:0007669"/>
    <property type="project" value="InterPro"/>
</dbReference>
<dbReference type="PANTHER" id="PTHR11274:SF0">
    <property type="entry name" value="GENERAL TRANSCRIPTION AND DNA REPAIR FACTOR IIH HELICASE SUBUNIT XPB"/>
    <property type="match status" value="1"/>
</dbReference>
<evidence type="ECO:0000256" key="2">
    <source>
        <dbReference type="ARBA" id="ARBA00022801"/>
    </source>
</evidence>
<keyword evidence="3 6" id="KW-0347">Helicase</keyword>
<keyword evidence="7" id="KW-1185">Reference proteome</keyword>
<keyword evidence="2" id="KW-0378">Hydrolase</keyword>
<dbReference type="InterPro" id="IPR014001">
    <property type="entry name" value="Helicase_ATP-bd"/>
</dbReference>
<dbReference type="PROSITE" id="PS51192">
    <property type="entry name" value="HELICASE_ATP_BIND_1"/>
    <property type="match status" value="1"/>
</dbReference>